<dbReference type="GO" id="GO:0004497">
    <property type="term" value="F:monooxygenase activity"/>
    <property type="evidence" value="ECO:0007669"/>
    <property type="project" value="UniProtKB-KW"/>
</dbReference>
<feature type="transmembrane region" description="Helical" evidence="14">
    <location>
        <begin position="15"/>
        <end position="38"/>
    </location>
</feature>
<evidence type="ECO:0000256" key="6">
    <source>
        <dbReference type="ARBA" id="ARBA00022723"/>
    </source>
</evidence>
<dbReference type="InterPro" id="IPR002401">
    <property type="entry name" value="Cyt_P450_E_grp-I"/>
</dbReference>
<keyword evidence="9 12" id="KW-0408">Iron</keyword>
<dbReference type="Proteomes" id="UP000797356">
    <property type="component" value="Chromosome 2"/>
</dbReference>
<evidence type="ECO:0000256" key="10">
    <source>
        <dbReference type="ARBA" id="ARBA00023033"/>
    </source>
</evidence>
<evidence type="ECO:0000313" key="15">
    <source>
        <dbReference type="EMBL" id="KAG1331355.1"/>
    </source>
</evidence>
<evidence type="ECO:0000256" key="13">
    <source>
        <dbReference type="RuleBase" id="RU000461"/>
    </source>
</evidence>
<evidence type="ECO:0000256" key="7">
    <source>
        <dbReference type="ARBA" id="ARBA00022989"/>
    </source>
</evidence>
<feature type="binding site" description="axial binding residue" evidence="12">
    <location>
        <position position="455"/>
    </location>
    <ligand>
        <name>heme</name>
        <dbReference type="ChEBI" id="CHEBI:30413"/>
    </ligand>
    <ligandPart>
        <name>Fe</name>
        <dbReference type="ChEBI" id="CHEBI:18248"/>
    </ligandPart>
</feature>
<comment type="caution">
    <text evidence="15">The sequence shown here is derived from an EMBL/GenBank/DDBJ whole genome shotgun (WGS) entry which is preliminary data.</text>
</comment>
<gene>
    <name evidence="15" type="ORF">COCNU_02G013230</name>
</gene>
<dbReference type="GO" id="GO:0005506">
    <property type="term" value="F:iron ion binding"/>
    <property type="evidence" value="ECO:0007669"/>
    <property type="project" value="InterPro"/>
</dbReference>
<comment type="cofactor">
    <cofactor evidence="1 12">
        <name>heme</name>
        <dbReference type="ChEBI" id="CHEBI:30413"/>
    </cofactor>
</comment>
<dbReference type="AlphaFoldDB" id="A0A8K0MWZ9"/>
<dbReference type="PRINTS" id="PR00463">
    <property type="entry name" value="EP450I"/>
</dbReference>
<organism evidence="15 16">
    <name type="scientific">Cocos nucifera</name>
    <name type="common">Coconut palm</name>
    <dbReference type="NCBI Taxonomy" id="13894"/>
    <lineage>
        <taxon>Eukaryota</taxon>
        <taxon>Viridiplantae</taxon>
        <taxon>Streptophyta</taxon>
        <taxon>Embryophyta</taxon>
        <taxon>Tracheophyta</taxon>
        <taxon>Spermatophyta</taxon>
        <taxon>Magnoliopsida</taxon>
        <taxon>Liliopsida</taxon>
        <taxon>Arecaceae</taxon>
        <taxon>Arecoideae</taxon>
        <taxon>Cocoseae</taxon>
        <taxon>Attaleinae</taxon>
        <taxon>Cocos</taxon>
    </lineage>
</organism>
<dbReference type="PANTHER" id="PTHR47955">
    <property type="entry name" value="CYTOCHROME P450 FAMILY 71 PROTEIN"/>
    <property type="match status" value="1"/>
</dbReference>
<protein>
    <submittedName>
        <fullName evidence="15">Cytochrome P450 71A9</fullName>
    </submittedName>
</protein>
<dbReference type="PRINTS" id="PR00385">
    <property type="entry name" value="P450"/>
</dbReference>
<dbReference type="GO" id="GO:0020037">
    <property type="term" value="F:heme binding"/>
    <property type="evidence" value="ECO:0007669"/>
    <property type="project" value="InterPro"/>
</dbReference>
<keyword evidence="10 13" id="KW-0503">Monooxygenase</keyword>
<evidence type="ECO:0000313" key="16">
    <source>
        <dbReference type="Proteomes" id="UP000797356"/>
    </source>
</evidence>
<dbReference type="PROSITE" id="PS00086">
    <property type="entry name" value="CYTOCHROME_P450"/>
    <property type="match status" value="1"/>
</dbReference>
<dbReference type="CDD" id="cd11072">
    <property type="entry name" value="CYP71-like"/>
    <property type="match status" value="1"/>
</dbReference>
<dbReference type="SUPFAM" id="SSF48264">
    <property type="entry name" value="Cytochrome P450"/>
    <property type="match status" value="1"/>
</dbReference>
<keyword evidence="7 14" id="KW-1133">Transmembrane helix</keyword>
<dbReference type="GO" id="GO:0016705">
    <property type="term" value="F:oxidoreductase activity, acting on paired donors, with incorporation or reduction of molecular oxygen"/>
    <property type="evidence" value="ECO:0007669"/>
    <property type="project" value="InterPro"/>
</dbReference>
<dbReference type="GO" id="GO:0016020">
    <property type="term" value="C:membrane"/>
    <property type="evidence" value="ECO:0007669"/>
    <property type="project" value="UniProtKB-SubCell"/>
</dbReference>
<keyword evidence="11 14" id="KW-0472">Membrane</keyword>
<dbReference type="FunFam" id="1.10.630.10:FF:000011">
    <property type="entry name" value="Cytochrome P450 83B1"/>
    <property type="match status" value="1"/>
</dbReference>
<name>A0A8K0MWZ9_COCNU</name>
<evidence type="ECO:0000256" key="14">
    <source>
        <dbReference type="SAM" id="Phobius"/>
    </source>
</evidence>
<keyword evidence="8 13" id="KW-0560">Oxidoreductase</keyword>
<evidence type="ECO:0000256" key="3">
    <source>
        <dbReference type="ARBA" id="ARBA00010617"/>
    </source>
</evidence>
<keyword evidence="6 12" id="KW-0479">Metal-binding</keyword>
<evidence type="ECO:0000256" key="4">
    <source>
        <dbReference type="ARBA" id="ARBA00022617"/>
    </source>
</evidence>
<evidence type="ECO:0000256" key="11">
    <source>
        <dbReference type="ARBA" id="ARBA00023136"/>
    </source>
</evidence>
<dbReference type="EMBL" id="CM017873">
    <property type="protein sequence ID" value="KAG1331355.1"/>
    <property type="molecule type" value="Genomic_DNA"/>
</dbReference>
<evidence type="ECO:0000256" key="9">
    <source>
        <dbReference type="ARBA" id="ARBA00023004"/>
    </source>
</evidence>
<evidence type="ECO:0000256" key="8">
    <source>
        <dbReference type="ARBA" id="ARBA00023002"/>
    </source>
</evidence>
<accession>A0A8K0MWZ9</accession>
<keyword evidence="5 14" id="KW-0812">Transmembrane</keyword>
<comment type="subcellular location">
    <subcellularLocation>
        <location evidence="2">Membrane</location>
        <topology evidence="2">Single-pass membrane protein</topology>
    </subcellularLocation>
</comment>
<evidence type="ECO:0000256" key="2">
    <source>
        <dbReference type="ARBA" id="ARBA00004167"/>
    </source>
</evidence>
<dbReference type="InterPro" id="IPR001128">
    <property type="entry name" value="Cyt_P450"/>
</dbReference>
<keyword evidence="16" id="KW-1185">Reference proteome</keyword>
<comment type="similarity">
    <text evidence="3 13">Belongs to the cytochrome P450 family.</text>
</comment>
<dbReference type="InterPro" id="IPR036396">
    <property type="entry name" value="Cyt_P450_sf"/>
</dbReference>
<proteinExistence type="inferred from homology"/>
<reference evidence="15" key="2">
    <citation type="submission" date="2019-07" db="EMBL/GenBank/DDBJ databases">
        <authorList>
            <person name="Yang Y."/>
            <person name="Bocs S."/>
            <person name="Baudouin L."/>
        </authorList>
    </citation>
    <scope>NUCLEOTIDE SEQUENCE</scope>
    <source>
        <tissue evidence="15">Spear leaf of Hainan Tall coconut</tissue>
    </source>
</reference>
<evidence type="ECO:0000256" key="12">
    <source>
        <dbReference type="PIRSR" id="PIRSR602401-1"/>
    </source>
</evidence>
<sequence>MNLQLFLPCSSSQSVIMAICIVFASLLFVTLASLLPSFRYKRMGQRKSVYRLPPGPKKLPLIGNLHQLGGLPHQSLWKLSQKYGPLMYLELGSMPTVVVSSAEMAKEVMKTHDLDFCSRPRLVAPSKFSYDCLDISFSPYGEYWREIRKICILELFSARRVQSFQFIREEEISLMIDSISHSSATPINLSRLTMTLANNIICRAAMGNKYQEGEHEKGIFHRLFTEVQALLGSFFIADFFPSIGWMDKLTGLAGRLEKSFSMFDAFYEQVIREHLDPERIRPEHEEDIVDVLLRLQRDGHLTKDHIKAVLTDIFIAGTDTASATLEWAMAELARHPRLMKKAQEEIRASLGTKGKVEEEDLHQLQYLKSVVKETWRLHSPAPLLLPRESVRHSRIHGYDILPNTTVYVNAWGIAKDPKSWDDPEEFIPERFLDGPIDYKGHNFELIPFGSGRRICPAMNLGTLTVELALASLLYHFDWELPVGTSRDDIDMNEAPGITVHRSSALHLVAINHIMK</sequence>
<dbReference type="Gene3D" id="1.10.630.10">
    <property type="entry name" value="Cytochrome P450"/>
    <property type="match status" value="1"/>
</dbReference>
<dbReference type="OrthoDB" id="2789670at2759"/>
<dbReference type="InterPro" id="IPR017972">
    <property type="entry name" value="Cyt_P450_CS"/>
</dbReference>
<evidence type="ECO:0000256" key="1">
    <source>
        <dbReference type="ARBA" id="ARBA00001971"/>
    </source>
</evidence>
<dbReference type="Pfam" id="PF00067">
    <property type="entry name" value="p450"/>
    <property type="match status" value="1"/>
</dbReference>
<keyword evidence="4 12" id="KW-0349">Heme</keyword>
<dbReference type="PANTHER" id="PTHR47955:SF22">
    <property type="entry name" value="CYTOCHROME P450 83B1-LIKE"/>
    <property type="match status" value="1"/>
</dbReference>
<reference evidence="15" key="1">
    <citation type="journal article" date="2017" name="Gigascience">
        <title>The genome draft of coconut (Cocos nucifera).</title>
        <authorList>
            <person name="Xiao Y."/>
            <person name="Xu P."/>
            <person name="Fan H."/>
            <person name="Baudouin L."/>
            <person name="Xia W."/>
            <person name="Bocs S."/>
            <person name="Xu J."/>
            <person name="Li Q."/>
            <person name="Guo A."/>
            <person name="Zhou L."/>
            <person name="Li J."/>
            <person name="Wu Y."/>
            <person name="Ma Z."/>
            <person name="Armero A."/>
            <person name="Issali A.E."/>
            <person name="Liu N."/>
            <person name="Peng M."/>
            <person name="Yang Y."/>
        </authorList>
    </citation>
    <scope>NUCLEOTIDE SEQUENCE</scope>
    <source>
        <tissue evidence="15">Spear leaf of Hainan Tall coconut</tissue>
    </source>
</reference>
<evidence type="ECO:0000256" key="5">
    <source>
        <dbReference type="ARBA" id="ARBA00022692"/>
    </source>
</evidence>